<feature type="signal peptide" evidence="1">
    <location>
        <begin position="1"/>
        <end position="20"/>
    </location>
</feature>
<evidence type="ECO:0000256" key="1">
    <source>
        <dbReference type="SAM" id="SignalP"/>
    </source>
</evidence>
<accession>A0AAE3KT38</accession>
<proteinExistence type="predicted"/>
<dbReference type="RefSeq" id="WP_255035613.1">
    <property type="nucleotide sequence ID" value="NZ_RJUF01000003.1"/>
</dbReference>
<organism evidence="2 3">
    <name type="scientific">Lacihabitans soyangensis</name>
    <dbReference type="NCBI Taxonomy" id="869394"/>
    <lineage>
        <taxon>Bacteria</taxon>
        <taxon>Pseudomonadati</taxon>
        <taxon>Bacteroidota</taxon>
        <taxon>Cytophagia</taxon>
        <taxon>Cytophagales</taxon>
        <taxon>Leadbetterellaceae</taxon>
        <taxon>Lacihabitans</taxon>
    </lineage>
</organism>
<name>A0AAE3KT38_9BACT</name>
<gene>
    <name evidence="2" type="ORF">EGI31_02810</name>
</gene>
<evidence type="ECO:0000313" key="3">
    <source>
        <dbReference type="Proteomes" id="UP001204144"/>
    </source>
</evidence>
<sequence length="126" mass="14191">MKTKLTVYIFILLLLNLSCAKEDASPDPTSQITNKWWCAKTGTGTISSQYFKADGTWEQGSKGGRFNDTGKWALSSNKKKIVISSVLDYNKKSKTGWEYDIETFSETNLKMNWSAFGVILDLEVCK</sequence>
<comment type="caution">
    <text evidence="2">The sequence shown here is derived from an EMBL/GenBank/DDBJ whole genome shotgun (WGS) entry which is preliminary data.</text>
</comment>
<keyword evidence="3" id="KW-1185">Reference proteome</keyword>
<protein>
    <submittedName>
        <fullName evidence="2">Uncharacterized protein</fullName>
    </submittedName>
</protein>
<dbReference type="AlphaFoldDB" id="A0AAE3KT38"/>
<evidence type="ECO:0000313" key="2">
    <source>
        <dbReference type="EMBL" id="MCP9761871.1"/>
    </source>
</evidence>
<reference evidence="2 3" key="1">
    <citation type="submission" date="2018-11" db="EMBL/GenBank/DDBJ databases">
        <title>Novel bacteria species description.</title>
        <authorList>
            <person name="Han J.-H."/>
        </authorList>
    </citation>
    <scope>NUCLEOTIDE SEQUENCE [LARGE SCALE GENOMIC DNA]</scope>
    <source>
        <strain evidence="2 3">KCTC23259</strain>
    </source>
</reference>
<feature type="chain" id="PRO_5041944817" evidence="1">
    <location>
        <begin position="21"/>
        <end position="126"/>
    </location>
</feature>
<dbReference type="EMBL" id="RJUF01000003">
    <property type="protein sequence ID" value="MCP9761871.1"/>
    <property type="molecule type" value="Genomic_DNA"/>
</dbReference>
<keyword evidence="1" id="KW-0732">Signal</keyword>
<dbReference type="Proteomes" id="UP001204144">
    <property type="component" value="Unassembled WGS sequence"/>
</dbReference>